<dbReference type="InterPro" id="IPR001503">
    <property type="entry name" value="Glyco_trans_10"/>
</dbReference>
<protein>
    <recommendedName>
        <fullName evidence="5">Fucosyltransferase</fullName>
        <ecNumber evidence="5">2.4.1.-</ecNumber>
    </recommendedName>
</protein>
<keyword evidence="5" id="KW-0472">Membrane</keyword>
<dbReference type="Pfam" id="PF00852">
    <property type="entry name" value="Glyco_transf_10"/>
    <property type="match status" value="1"/>
</dbReference>
<accession>H2YU20</accession>
<evidence type="ECO:0000256" key="3">
    <source>
        <dbReference type="ARBA" id="ARBA00022676"/>
    </source>
</evidence>
<dbReference type="EC" id="2.4.1.-" evidence="5"/>
<evidence type="ECO:0000256" key="2">
    <source>
        <dbReference type="ARBA" id="ARBA00008919"/>
    </source>
</evidence>
<keyword evidence="4 5" id="KW-0808">Transferase</keyword>
<dbReference type="InParanoid" id="H2YU20"/>
<comment type="pathway">
    <text evidence="1">Protein modification; protein glycosylation.</text>
</comment>
<evidence type="ECO:0000256" key="4">
    <source>
        <dbReference type="ARBA" id="ARBA00022679"/>
    </source>
</evidence>
<reference evidence="7" key="2">
    <citation type="submission" date="2025-08" db="UniProtKB">
        <authorList>
            <consortium name="Ensembl"/>
        </authorList>
    </citation>
    <scope>IDENTIFICATION</scope>
</reference>
<keyword evidence="5" id="KW-0333">Golgi apparatus</keyword>
<dbReference type="Ensembl" id="ENSCSAVT00000008944.1">
    <property type="protein sequence ID" value="ENSCSAVP00000008830.1"/>
    <property type="gene ID" value="ENSCSAVG00000005240.1"/>
</dbReference>
<dbReference type="Proteomes" id="UP000007875">
    <property type="component" value="Unassembled WGS sequence"/>
</dbReference>
<dbReference type="eggNOG" id="KOG2619">
    <property type="taxonomic scope" value="Eukaryota"/>
</dbReference>
<feature type="domain" description="Fucosyltransferase C-terminal" evidence="6">
    <location>
        <begin position="10"/>
        <end position="110"/>
    </location>
</feature>
<dbReference type="AlphaFoldDB" id="H2YU20"/>
<keyword evidence="3 5" id="KW-0328">Glycosyltransferase</keyword>
<proteinExistence type="inferred from homology"/>
<dbReference type="Gene3D" id="3.40.50.11660">
    <property type="entry name" value="Glycosyl transferase family 10, C-terminal domain"/>
    <property type="match status" value="1"/>
</dbReference>
<keyword evidence="5" id="KW-0812">Transmembrane</keyword>
<dbReference type="OMA" id="WRSWIRV"/>
<dbReference type="PANTHER" id="PTHR11929:SF145">
    <property type="entry name" value="ALPHA-(1,3)-FUCOSYLTRANSFERASE FUT-1"/>
    <property type="match status" value="1"/>
</dbReference>
<evidence type="ECO:0000259" key="6">
    <source>
        <dbReference type="Pfam" id="PF00852"/>
    </source>
</evidence>
<comment type="similarity">
    <text evidence="2 5">Belongs to the glycosyltransferase 10 family.</text>
</comment>
<evidence type="ECO:0000256" key="5">
    <source>
        <dbReference type="RuleBase" id="RU003832"/>
    </source>
</evidence>
<evidence type="ECO:0000313" key="8">
    <source>
        <dbReference type="Proteomes" id="UP000007875"/>
    </source>
</evidence>
<dbReference type="GO" id="GO:0032580">
    <property type="term" value="C:Golgi cisterna membrane"/>
    <property type="evidence" value="ECO:0007669"/>
    <property type="project" value="UniProtKB-SubCell"/>
</dbReference>
<dbReference type="GeneTree" id="ENSGT00940000159014"/>
<evidence type="ECO:0000313" key="7">
    <source>
        <dbReference type="Ensembl" id="ENSCSAVP00000008830.1"/>
    </source>
</evidence>
<sequence>MMFPVESRFDPTFYETLGKYKFYFSFENSIHCKGYITEKLWLNALYSGAVPIIFGPHPRDVAAVLPPKSYIHVEDFTNPAELVKYVKYLDKNVTAYAEYLKWRSWIRVLDSNGDYKVSAQSEKLISSFHP</sequence>
<dbReference type="InterPro" id="IPR038577">
    <property type="entry name" value="GT10-like_C_sf"/>
</dbReference>
<dbReference type="GO" id="GO:0046920">
    <property type="term" value="F:alpha-(1-&gt;3)-fucosyltransferase activity"/>
    <property type="evidence" value="ECO:0007669"/>
    <property type="project" value="TreeGrafter"/>
</dbReference>
<reference evidence="8" key="1">
    <citation type="submission" date="2003-08" db="EMBL/GenBank/DDBJ databases">
        <authorList>
            <person name="Birren B."/>
            <person name="Nusbaum C."/>
            <person name="Abebe A."/>
            <person name="Abouelleil A."/>
            <person name="Adekoya E."/>
            <person name="Ait-zahra M."/>
            <person name="Allen N."/>
            <person name="Allen T."/>
            <person name="An P."/>
            <person name="Anderson M."/>
            <person name="Anderson S."/>
            <person name="Arachchi H."/>
            <person name="Armbruster J."/>
            <person name="Bachantsang P."/>
            <person name="Baldwin J."/>
            <person name="Barry A."/>
            <person name="Bayul T."/>
            <person name="Blitshsteyn B."/>
            <person name="Bloom T."/>
            <person name="Blye J."/>
            <person name="Boguslavskiy L."/>
            <person name="Borowsky M."/>
            <person name="Boukhgalter B."/>
            <person name="Brunache A."/>
            <person name="Butler J."/>
            <person name="Calixte N."/>
            <person name="Calvo S."/>
            <person name="Camarata J."/>
            <person name="Campo K."/>
            <person name="Chang J."/>
            <person name="Cheshatsang Y."/>
            <person name="Citroen M."/>
            <person name="Collymore A."/>
            <person name="Considine T."/>
            <person name="Cook A."/>
            <person name="Cooke P."/>
            <person name="Corum B."/>
            <person name="Cuomo C."/>
            <person name="David R."/>
            <person name="Dawoe T."/>
            <person name="Degray S."/>
            <person name="Dodge S."/>
            <person name="Dooley K."/>
            <person name="Dorje P."/>
            <person name="Dorjee K."/>
            <person name="Dorris L."/>
            <person name="Duffey N."/>
            <person name="Dupes A."/>
            <person name="Elkins T."/>
            <person name="Engels R."/>
            <person name="Erickson J."/>
            <person name="Farina A."/>
            <person name="Faro S."/>
            <person name="Ferreira P."/>
            <person name="Fischer H."/>
            <person name="Fitzgerald M."/>
            <person name="Foley K."/>
            <person name="Gage D."/>
            <person name="Galagan J."/>
            <person name="Gearin G."/>
            <person name="Gnerre S."/>
            <person name="Gnirke A."/>
            <person name="Goyette A."/>
            <person name="Graham J."/>
            <person name="Grandbois E."/>
            <person name="Gyaltsen K."/>
            <person name="Hafez N."/>
            <person name="Hagopian D."/>
            <person name="Hagos B."/>
            <person name="Hall J."/>
            <person name="Hatcher B."/>
            <person name="Heller A."/>
            <person name="Higgins H."/>
            <person name="Honan T."/>
            <person name="Horn A."/>
            <person name="Houde N."/>
            <person name="Hughes L."/>
            <person name="Hulme W."/>
            <person name="Husby E."/>
            <person name="Iliev I."/>
            <person name="Jaffe D."/>
            <person name="Jones C."/>
            <person name="Kamal M."/>
            <person name="Kamat A."/>
            <person name="Kamvysselis M."/>
            <person name="Karlsson E."/>
            <person name="Kells C."/>
            <person name="Kieu A."/>
            <person name="Kisner P."/>
            <person name="Kodira C."/>
            <person name="Kulbokas E."/>
            <person name="Labutti K."/>
            <person name="Lama D."/>
            <person name="Landers T."/>
            <person name="Leger J."/>
            <person name="Levine S."/>
            <person name="Lewis D."/>
            <person name="Lewis T."/>
            <person name="Lindblad-toh K."/>
            <person name="Liu X."/>
            <person name="Lokyitsang T."/>
            <person name="Lokyitsang Y."/>
            <person name="Lucien O."/>
            <person name="Lui A."/>
            <person name="Ma L.J."/>
            <person name="Mabbitt R."/>
            <person name="Macdonald J."/>
            <person name="Maclean C."/>
            <person name="Major J."/>
            <person name="Manning J."/>
            <person name="Marabella R."/>
            <person name="Maru K."/>
            <person name="Matthews C."/>
            <person name="Mauceli E."/>
            <person name="Mccarthy M."/>
            <person name="Mcdonough S."/>
            <person name="Mcghee T."/>
            <person name="Meldrim J."/>
            <person name="Meneus L."/>
            <person name="Mesirov J."/>
            <person name="Mihalev A."/>
            <person name="Mihova T."/>
            <person name="Mikkelsen T."/>
            <person name="Mlenga V."/>
            <person name="Moru K."/>
            <person name="Mozes J."/>
            <person name="Mulrain L."/>
            <person name="Munson G."/>
            <person name="Naylor J."/>
            <person name="Newes C."/>
            <person name="Nguyen C."/>
            <person name="Nguyen N."/>
            <person name="Nguyen T."/>
            <person name="Nicol R."/>
            <person name="Nielsen C."/>
            <person name="Nizzari M."/>
            <person name="Norbu C."/>
            <person name="Norbu N."/>
            <person name="O'donnell P."/>
            <person name="Okoawo O."/>
            <person name="O'leary S."/>
            <person name="Omotosho B."/>
            <person name="O'neill K."/>
            <person name="Osman S."/>
            <person name="Parker S."/>
            <person name="Perrin D."/>
            <person name="Phunkhang P."/>
            <person name="Piqani B."/>
            <person name="Purcell S."/>
            <person name="Rachupka T."/>
            <person name="Ramasamy U."/>
            <person name="Rameau R."/>
            <person name="Ray V."/>
            <person name="Raymond C."/>
            <person name="Retta R."/>
            <person name="Richardson S."/>
            <person name="Rise C."/>
            <person name="Rodriguez J."/>
            <person name="Rogers J."/>
            <person name="Rogov P."/>
            <person name="Rutman M."/>
            <person name="Schupbach R."/>
            <person name="Seaman C."/>
            <person name="Settipalli S."/>
            <person name="Sharpe T."/>
            <person name="Sheridan J."/>
            <person name="Sherpa N."/>
            <person name="Shi J."/>
            <person name="Smirnov S."/>
            <person name="Smith C."/>
            <person name="Sougnez C."/>
            <person name="Spencer B."/>
            <person name="Stalker J."/>
            <person name="Stange-thomann N."/>
            <person name="Stavropoulos S."/>
            <person name="Stetson K."/>
            <person name="Stone C."/>
            <person name="Stone S."/>
            <person name="Stubbs M."/>
            <person name="Talamas J."/>
            <person name="Tchuinga P."/>
            <person name="Tenzing P."/>
            <person name="Tesfaye S."/>
            <person name="Theodore J."/>
            <person name="Thoulutsang Y."/>
            <person name="Topham K."/>
            <person name="Towey S."/>
            <person name="Tsamla T."/>
            <person name="Tsomo N."/>
            <person name="Vallee D."/>
            <person name="Vassiliev H."/>
            <person name="Venkataraman V."/>
            <person name="Vinson J."/>
            <person name="Vo A."/>
            <person name="Wade C."/>
            <person name="Wang S."/>
            <person name="Wangchuk T."/>
            <person name="Wangdi T."/>
            <person name="Whittaker C."/>
            <person name="Wilkinson J."/>
            <person name="Wu Y."/>
            <person name="Wyman D."/>
            <person name="Yadav S."/>
            <person name="Yang S."/>
            <person name="Yang X."/>
            <person name="Yeager S."/>
            <person name="Yee E."/>
            <person name="Young G."/>
            <person name="Zainoun J."/>
            <person name="Zembeck L."/>
            <person name="Zimmer A."/>
            <person name="Zody M."/>
            <person name="Lander E."/>
        </authorList>
    </citation>
    <scope>NUCLEOTIDE SEQUENCE [LARGE SCALE GENOMIC DNA]</scope>
</reference>
<dbReference type="HOGENOM" id="CLU_1942782_0_0_1"/>
<organism evidence="7 8">
    <name type="scientific">Ciona savignyi</name>
    <name type="common">Pacific transparent sea squirt</name>
    <dbReference type="NCBI Taxonomy" id="51511"/>
    <lineage>
        <taxon>Eukaryota</taxon>
        <taxon>Metazoa</taxon>
        <taxon>Chordata</taxon>
        <taxon>Tunicata</taxon>
        <taxon>Ascidiacea</taxon>
        <taxon>Phlebobranchia</taxon>
        <taxon>Cionidae</taxon>
        <taxon>Ciona</taxon>
    </lineage>
</organism>
<name>H2YU20_CIOSA</name>
<keyword evidence="8" id="KW-1185">Reference proteome</keyword>
<dbReference type="PANTHER" id="PTHR11929">
    <property type="entry name" value="ALPHA- 1,3 -FUCOSYLTRANSFERASE"/>
    <property type="match status" value="1"/>
</dbReference>
<reference evidence="7" key="3">
    <citation type="submission" date="2025-09" db="UniProtKB">
        <authorList>
            <consortium name="Ensembl"/>
        </authorList>
    </citation>
    <scope>IDENTIFICATION</scope>
</reference>
<evidence type="ECO:0000256" key="1">
    <source>
        <dbReference type="ARBA" id="ARBA00004922"/>
    </source>
</evidence>
<comment type="subcellular location">
    <subcellularLocation>
        <location evidence="5">Golgi apparatus</location>
        <location evidence="5">Golgi stack membrane</location>
        <topology evidence="5">Single-pass type II membrane protein</topology>
    </subcellularLocation>
</comment>
<dbReference type="SUPFAM" id="SSF53756">
    <property type="entry name" value="UDP-Glycosyltransferase/glycogen phosphorylase"/>
    <property type="match status" value="1"/>
</dbReference>
<dbReference type="InterPro" id="IPR055270">
    <property type="entry name" value="Glyco_tran_10_C"/>
</dbReference>
<dbReference type="UniPathway" id="UPA00378"/>